<evidence type="ECO:0000313" key="2">
    <source>
        <dbReference type="EMBL" id="VAX06854.1"/>
    </source>
</evidence>
<dbReference type="AlphaFoldDB" id="A0A3B1B4C7"/>
<accession>A0A3B1B4C7</accession>
<organism evidence="2">
    <name type="scientific">hydrothermal vent metagenome</name>
    <dbReference type="NCBI Taxonomy" id="652676"/>
    <lineage>
        <taxon>unclassified sequences</taxon>
        <taxon>metagenomes</taxon>
        <taxon>ecological metagenomes</taxon>
    </lineage>
</organism>
<reference evidence="2" key="1">
    <citation type="submission" date="2018-06" db="EMBL/GenBank/DDBJ databases">
        <authorList>
            <person name="Zhirakovskaya E."/>
        </authorList>
    </citation>
    <scope>NUCLEOTIDE SEQUENCE</scope>
</reference>
<name>A0A3B1B4C7_9ZZZZ</name>
<proteinExistence type="predicted"/>
<dbReference type="EMBL" id="UOFX01000020">
    <property type="protein sequence ID" value="VAX06854.1"/>
    <property type="molecule type" value="Genomic_DNA"/>
</dbReference>
<evidence type="ECO:0000259" key="1">
    <source>
        <dbReference type="Pfam" id="PF07238"/>
    </source>
</evidence>
<feature type="domain" description="PilZ" evidence="1">
    <location>
        <begin position="2"/>
        <end position="101"/>
    </location>
</feature>
<dbReference type="InterPro" id="IPR009875">
    <property type="entry name" value="PilZ_domain"/>
</dbReference>
<dbReference type="GO" id="GO:0035438">
    <property type="term" value="F:cyclic-di-GMP binding"/>
    <property type="evidence" value="ECO:0007669"/>
    <property type="project" value="InterPro"/>
</dbReference>
<protein>
    <recommendedName>
        <fullName evidence="1">PilZ domain-containing protein</fullName>
    </recommendedName>
</protein>
<dbReference type="SUPFAM" id="SSF141371">
    <property type="entry name" value="PilZ domain-like"/>
    <property type="match status" value="1"/>
</dbReference>
<sequence>MEQRKLARLPIERTMLIQRGDSKAYQGKTTNISFGDAYINLSGHDDLRVNDECELVLQLDENLDSIEIFLKAKIVRIEQDGVAVQFASIMAENYRDFEQLLINASPDPIKLMAELDKHRGLDITHTYQRPSGTRLRLVCHTNPEYTH</sequence>
<dbReference type="Gene3D" id="2.40.10.220">
    <property type="entry name" value="predicted glycosyltransferase like domains"/>
    <property type="match status" value="1"/>
</dbReference>
<gene>
    <name evidence="2" type="ORF">MNBD_GAMMA26-1942</name>
</gene>
<dbReference type="Pfam" id="PF07238">
    <property type="entry name" value="PilZ"/>
    <property type="match status" value="1"/>
</dbReference>